<dbReference type="PANTHER" id="PTHR48081">
    <property type="entry name" value="AB HYDROLASE SUPERFAMILY PROTEIN C4A8.06C"/>
    <property type="match status" value="1"/>
</dbReference>
<feature type="domain" description="Alpha/beta hydrolase fold-3" evidence="3">
    <location>
        <begin position="87"/>
        <end position="292"/>
    </location>
</feature>
<evidence type="ECO:0000256" key="1">
    <source>
        <dbReference type="ARBA" id="ARBA00010515"/>
    </source>
</evidence>
<dbReference type="Gene3D" id="3.40.50.1820">
    <property type="entry name" value="alpha/beta hydrolase"/>
    <property type="match status" value="1"/>
</dbReference>
<dbReference type="GO" id="GO:0016787">
    <property type="term" value="F:hydrolase activity"/>
    <property type="evidence" value="ECO:0007669"/>
    <property type="project" value="UniProtKB-KW"/>
</dbReference>
<dbReference type="InterPro" id="IPR029058">
    <property type="entry name" value="AB_hydrolase_fold"/>
</dbReference>
<keyword evidence="2 4" id="KW-0378">Hydrolase</keyword>
<sequence length="329" mass="35452">MVRKLKSALDPAAQRLVDGLLASPVPGPETGTPEDARRAFRDGRRAFAPAPPEVARVQDLPATPDRPAMRLYRPWGTTDREVLPVFLFFHSGGWVSGDLETHDNACRSIANAGRCAVVAVDYALAPERPFPAAIEDAQVAYHHVTAAADELLIDPRRIAVGGDSAGANIAAVLALILRDEGRPQPCGQILIYPATDFAARTASRAEFETGPTLNVAALEWFAGQYLPNPALATDWRASPLRAASHADLPPALVVTCGHDPLRDEGIAYADRLEAAGVPVRRRHFPGQIHGFLTMGGIMPETTILIGEIAAELQRAFANWRDDDWGDRAS</sequence>
<evidence type="ECO:0000256" key="2">
    <source>
        <dbReference type="ARBA" id="ARBA00022801"/>
    </source>
</evidence>
<dbReference type="PANTHER" id="PTHR48081:SF8">
    <property type="entry name" value="ALPHA_BETA HYDROLASE FOLD-3 DOMAIN-CONTAINING PROTEIN-RELATED"/>
    <property type="match status" value="1"/>
</dbReference>
<evidence type="ECO:0000259" key="3">
    <source>
        <dbReference type="Pfam" id="PF07859"/>
    </source>
</evidence>
<evidence type="ECO:0000313" key="4">
    <source>
        <dbReference type="EMBL" id="MBA1158962.1"/>
    </source>
</evidence>
<name>A0A838BV49_9HYPH</name>
<dbReference type="FunFam" id="3.40.50.1820:FF:000089">
    <property type="entry name" value="Alpha/beta hydrolase"/>
    <property type="match status" value="1"/>
</dbReference>
<accession>A0A838BV49</accession>
<dbReference type="Pfam" id="PF07859">
    <property type="entry name" value="Abhydrolase_3"/>
    <property type="match status" value="1"/>
</dbReference>
<gene>
    <name evidence="4" type="ORF">H0S73_22960</name>
</gene>
<evidence type="ECO:0000313" key="5">
    <source>
        <dbReference type="Proteomes" id="UP000572984"/>
    </source>
</evidence>
<proteinExistence type="inferred from homology"/>
<comment type="similarity">
    <text evidence="1">Belongs to the 'GDXG' lipolytic enzyme family.</text>
</comment>
<organism evidence="4 5">
    <name type="scientific">Microvirga mediterraneensis</name>
    <dbReference type="NCBI Taxonomy" id="2754695"/>
    <lineage>
        <taxon>Bacteria</taxon>
        <taxon>Pseudomonadati</taxon>
        <taxon>Pseudomonadota</taxon>
        <taxon>Alphaproteobacteria</taxon>
        <taxon>Hyphomicrobiales</taxon>
        <taxon>Methylobacteriaceae</taxon>
        <taxon>Microvirga</taxon>
    </lineage>
</organism>
<dbReference type="Proteomes" id="UP000572984">
    <property type="component" value="Unassembled WGS sequence"/>
</dbReference>
<comment type="caution">
    <text evidence="4">The sequence shown here is derived from an EMBL/GenBank/DDBJ whole genome shotgun (WGS) entry which is preliminary data.</text>
</comment>
<dbReference type="SUPFAM" id="SSF53474">
    <property type="entry name" value="alpha/beta-Hydrolases"/>
    <property type="match status" value="1"/>
</dbReference>
<reference evidence="4 5" key="1">
    <citation type="submission" date="2020-07" db="EMBL/GenBank/DDBJ databases">
        <title>Draft genome and description of Microvirga mediterraneensis Marseille-Q2068 sp. nov.</title>
        <authorList>
            <person name="Boxberger M."/>
        </authorList>
    </citation>
    <scope>NUCLEOTIDE SEQUENCE [LARGE SCALE GENOMIC DNA]</scope>
    <source>
        <strain evidence="4 5">Marseille-Q2068</strain>
    </source>
</reference>
<protein>
    <submittedName>
        <fullName evidence="4">Alpha/beta hydrolase</fullName>
    </submittedName>
</protein>
<dbReference type="RefSeq" id="WP_181054550.1">
    <property type="nucleotide sequence ID" value="NZ_JACDXJ010000002.1"/>
</dbReference>
<dbReference type="InterPro" id="IPR013094">
    <property type="entry name" value="AB_hydrolase_3"/>
</dbReference>
<dbReference type="EMBL" id="JACDXJ010000002">
    <property type="protein sequence ID" value="MBA1158962.1"/>
    <property type="molecule type" value="Genomic_DNA"/>
</dbReference>
<dbReference type="AlphaFoldDB" id="A0A838BV49"/>
<dbReference type="InterPro" id="IPR050300">
    <property type="entry name" value="GDXG_lipolytic_enzyme"/>
</dbReference>
<keyword evidence="5" id="KW-1185">Reference proteome</keyword>